<dbReference type="GO" id="GO:0006935">
    <property type="term" value="P:chemotaxis"/>
    <property type="evidence" value="ECO:0007669"/>
    <property type="project" value="UniProtKB-KW"/>
</dbReference>
<dbReference type="GO" id="GO:0007165">
    <property type="term" value="P:signal transduction"/>
    <property type="evidence" value="ECO:0007669"/>
    <property type="project" value="UniProtKB-KW"/>
</dbReference>
<gene>
    <name evidence="8" type="ORF">dnl_53590</name>
</gene>
<dbReference type="KEGG" id="dli:dnl_53590"/>
<dbReference type="Pfam" id="PF18947">
    <property type="entry name" value="HAMP_2"/>
    <property type="match status" value="5"/>
</dbReference>
<dbReference type="Proteomes" id="UP000663720">
    <property type="component" value="Chromosome"/>
</dbReference>
<dbReference type="InterPro" id="IPR004089">
    <property type="entry name" value="MCPsignal_dom"/>
</dbReference>
<protein>
    <submittedName>
        <fullName evidence="8">Methyl-accepting chemotaxis protein signailling domain-containing protein, HAMP-domain-containing</fullName>
    </submittedName>
</protein>
<evidence type="ECO:0000256" key="1">
    <source>
        <dbReference type="ARBA" id="ARBA00022500"/>
    </source>
</evidence>
<dbReference type="GO" id="GO:0005886">
    <property type="term" value="C:plasma membrane"/>
    <property type="evidence" value="ECO:0007669"/>
    <property type="project" value="TreeGrafter"/>
</dbReference>
<evidence type="ECO:0000256" key="4">
    <source>
        <dbReference type="SAM" id="MobiDB-lite"/>
    </source>
</evidence>
<dbReference type="GO" id="GO:0004888">
    <property type="term" value="F:transmembrane signaling receptor activity"/>
    <property type="evidence" value="ECO:0007669"/>
    <property type="project" value="TreeGrafter"/>
</dbReference>
<dbReference type="SUPFAM" id="SSF158472">
    <property type="entry name" value="HAMP domain-like"/>
    <property type="match status" value="1"/>
</dbReference>
<name>A0A975BCW5_9BACT</name>
<evidence type="ECO:0000259" key="7">
    <source>
        <dbReference type="PROSITE" id="PS50885"/>
    </source>
</evidence>
<dbReference type="PANTHER" id="PTHR43531">
    <property type="entry name" value="PROTEIN ICFG"/>
    <property type="match status" value="1"/>
</dbReference>
<feature type="compositionally biased region" description="Basic residues" evidence="4">
    <location>
        <begin position="1036"/>
        <end position="1047"/>
    </location>
</feature>
<keyword evidence="5" id="KW-1133">Transmembrane helix</keyword>
<evidence type="ECO:0000259" key="6">
    <source>
        <dbReference type="PROSITE" id="PS50111"/>
    </source>
</evidence>
<evidence type="ECO:0000313" key="8">
    <source>
        <dbReference type="EMBL" id="QTA82970.1"/>
    </source>
</evidence>
<feature type="domain" description="HAMP" evidence="7">
    <location>
        <begin position="182"/>
        <end position="234"/>
    </location>
</feature>
<dbReference type="InterPro" id="IPR051310">
    <property type="entry name" value="MCP_chemotaxis"/>
</dbReference>
<dbReference type="RefSeq" id="WP_207688826.1">
    <property type="nucleotide sequence ID" value="NZ_CP061799.1"/>
</dbReference>
<dbReference type="PANTHER" id="PTHR43531:SF11">
    <property type="entry name" value="METHYL-ACCEPTING CHEMOTAXIS PROTEIN 3"/>
    <property type="match status" value="1"/>
</dbReference>
<keyword evidence="3" id="KW-0807">Transducer</keyword>
<evidence type="ECO:0000256" key="3">
    <source>
        <dbReference type="PROSITE-ProRule" id="PRU00284"/>
    </source>
</evidence>
<sequence length="1068" mass="117644">MSNKFTKIGFQKNSIQTRLGLSFISIITSILIIAGAYQFYEIQSSSIKELNSFLESTSDKLAESLVYPIWNMDTEVIQKTIASAMLEKRIFAILVKESNETLMEGKRRNEDWELVDVEQDFTGNYIVKKKDIEKDGNKLGIIEIYVTKRFMTAKLKYETYKIIITILIMDILALVLMWFITLSITKPVVSIVDTANAIAKGDFGKEIKIHQKDEIGKLADSFRNMKGTIDIVFKELETLVQAVQMGDLNARGNTELVEGDWKELVVGVNSLIDAFAIPIQKTAYTVDRISKGDIPAKISEEYKGDFNEIKNNLNMLIDAMNTTTKIAEDIADGNQVAEVRERSENDRLMKALNSMIKGLKAVLQETDELINAVRQGRLDTRGNAKSFEGGWQKLVMGINSLIDAFQEPFNVTAYSISQIARGDIPDKITTTYKGDFNEIKNNLNQCIDSINGLVAETVMLTESAAQGSLSTRGNTDKFGGDYAKIVQGINNTLDAVISPLNASADYIDRIAKGDIPDKMTQKYKGDFNHIRNNLNRCIDSIKGLVAETTMLTESAAQGSLSTRGNTDKFGGDYAVIVNGINNTLDAVINPLNMAAAYMDSLSKGDIPSEITDEYKGSFNDLKNNINVLISSFRGAVQVAEKVAAGDFSAKVTILSEKDILGKSLDTMVNTIKTIVSDINKLTDASLEGKLDTRGNAERFGGEYARIIRGVNKTLDAVVGPLHVTAQYVERISKGHIPDIITEEYKGDFNEIRNNLNMMIKNLGRFAFDVQNAAELVATGSEELSSSAEQVSQGTSQQAAGIEEISSSMEQMGSMVSMNADNARQTASIAMKTAKDTEEGKAAVSETVEAMKIISEKIRIIEEIARQTNMLALNAAIEAARAGDHGKGFAVVAAEVRKLAERSQNAAKQINSLSISNLGIAEKAGILLENMVSGIQKTAELVQEISASSEEQADGISQVNKAIQQLDHIIQQNAAATQEMAAGSRDFSDQAERLLQSASFFRRSQLDKEKRSMELTACDSKEIKVEDNEEHPEKLKEKKKRSARSRKRLKDDSVLSIGNELDDNDFEHY</sequence>
<keyword evidence="5" id="KW-0812">Transmembrane</keyword>
<feature type="domain" description="HAMP" evidence="7">
    <location>
        <begin position="494"/>
        <end position="546"/>
    </location>
</feature>
<dbReference type="AlphaFoldDB" id="A0A975BCW5"/>
<dbReference type="Gene3D" id="1.20.120.1530">
    <property type="match status" value="4"/>
</dbReference>
<keyword evidence="9" id="KW-1185">Reference proteome</keyword>
<dbReference type="SMART" id="SM00283">
    <property type="entry name" value="MA"/>
    <property type="match status" value="1"/>
</dbReference>
<dbReference type="PROSITE" id="PS50885">
    <property type="entry name" value="HAMP"/>
    <property type="match status" value="3"/>
</dbReference>
<dbReference type="CDD" id="cd06225">
    <property type="entry name" value="HAMP"/>
    <property type="match status" value="1"/>
</dbReference>
<dbReference type="EMBL" id="CP061799">
    <property type="protein sequence ID" value="QTA82970.1"/>
    <property type="molecule type" value="Genomic_DNA"/>
</dbReference>
<feature type="domain" description="HAMP" evidence="7">
    <location>
        <begin position="585"/>
        <end position="637"/>
    </location>
</feature>
<dbReference type="PROSITE" id="PS50111">
    <property type="entry name" value="CHEMOTAXIS_TRANSDUC_2"/>
    <property type="match status" value="1"/>
</dbReference>
<feature type="transmembrane region" description="Helical" evidence="5">
    <location>
        <begin position="159"/>
        <end position="180"/>
    </location>
</feature>
<dbReference type="Pfam" id="PF00672">
    <property type="entry name" value="HAMP"/>
    <property type="match status" value="1"/>
</dbReference>
<feature type="transmembrane region" description="Helical" evidence="5">
    <location>
        <begin position="20"/>
        <end position="40"/>
    </location>
</feature>
<feature type="region of interest" description="Disordered" evidence="4">
    <location>
        <begin position="1025"/>
        <end position="1068"/>
    </location>
</feature>
<dbReference type="InterPro" id="IPR003660">
    <property type="entry name" value="HAMP_dom"/>
</dbReference>
<proteinExistence type="inferred from homology"/>
<evidence type="ECO:0000256" key="5">
    <source>
        <dbReference type="SAM" id="Phobius"/>
    </source>
</evidence>
<evidence type="ECO:0000313" key="9">
    <source>
        <dbReference type="Proteomes" id="UP000663720"/>
    </source>
</evidence>
<reference evidence="8" key="1">
    <citation type="journal article" date="2021" name="Microb. Physiol.">
        <title>Proteogenomic Insights into the Physiology of Marine, Sulfate-Reducing, Filamentous Desulfonema limicola and Desulfonema magnum.</title>
        <authorList>
            <person name="Schnaars V."/>
            <person name="Wohlbrand L."/>
            <person name="Scheve S."/>
            <person name="Hinrichs C."/>
            <person name="Reinhardt R."/>
            <person name="Rabus R."/>
        </authorList>
    </citation>
    <scope>NUCLEOTIDE SEQUENCE</scope>
    <source>
        <strain evidence="8">5ac10</strain>
    </source>
</reference>
<dbReference type="SMART" id="SM00304">
    <property type="entry name" value="HAMP"/>
    <property type="match status" value="6"/>
</dbReference>
<keyword evidence="5" id="KW-0472">Membrane</keyword>
<dbReference type="SUPFAM" id="SSF58104">
    <property type="entry name" value="Methyl-accepting chemotaxis protein (MCP) signaling domain"/>
    <property type="match status" value="1"/>
</dbReference>
<evidence type="ECO:0000256" key="2">
    <source>
        <dbReference type="ARBA" id="ARBA00029447"/>
    </source>
</evidence>
<dbReference type="CDD" id="cd11386">
    <property type="entry name" value="MCP_signal"/>
    <property type="match status" value="1"/>
</dbReference>
<keyword evidence="1" id="KW-0145">Chemotaxis</keyword>
<comment type="similarity">
    <text evidence="2">Belongs to the methyl-accepting chemotaxis (MCP) protein family.</text>
</comment>
<feature type="compositionally biased region" description="Basic and acidic residues" evidence="4">
    <location>
        <begin position="1025"/>
        <end position="1035"/>
    </location>
</feature>
<feature type="compositionally biased region" description="Acidic residues" evidence="4">
    <location>
        <begin position="1059"/>
        <end position="1068"/>
    </location>
</feature>
<organism evidence="8 9">
    <name type="scientific">Desulfonema limicola</name>
    <dbReference type="NCBI Taxonomy" id="45656"/>
    <lineage>
        <taxon>Bacteria</taxon>
        <taxon>Pseudomonadati</taxon>
        <taxon>Thermodesulfobacteriota</taxon>
        <taxon>Desulfobacteria</taxon>
        <taxon>Desulfobacterales</taxon>
        <taxon>Desulfococcaceae</taxon>
        <taxon>Desulfonema</taxon>
    </lineage>
</organism>
<dbReference type="Pfam" id="PF00015">
    <property type="entry name" value="MCPsignal"/>
    <property type="match status" value="1"/>
</dbReference>
<accession>A0A975BCW5</accession>
<dbReference type="Gene3D" id="1.10.287.950">
    <property type="entry name" value="Methyl-accepting chemotaxis protein"/>
    <property type="match status" value="1"/>
</dbReference>
<feature type="domain" description="Methyl-accepting transducer" evidence="6">
    <location>
        <begin position="772"/>
        <end position="987"/>
    </location>
</feature>